<organism evidence="2 3">
    <name type="scientific">Effrenium voratum</name>
    <dbReference type="NCBI Taxonomy" id="2562239"/>
    <lineage>
        <taxon>Eukaryota</taxon>
        <taxon>Sar</taxon>
        <taxon>Alveolata</taxon>
        <taxon>Dinophyceae</taxon>
        <taxon>Suessiales</taxon>
        <taxon>Symbiodiniaceae</taxon>
        <taxon>Effrenium</taxon>
    </lineage>
</organism>
<keyword evidence="1" id="KW-0472">Membrane</keyword>
<dbReference type="EMBL" id="CAUJNA010003330">
    <property type="protein sequence ID" value="CAJ1399327.1"/>
    <property type="molecule type" value="Genomic_DNA"/>
</dbReference>
<protein>
    <submittedName>
        <fullName evidence="2">Uncharacterized protein</fullName>
    </submittedName>
</protein>
<sequence length="269" mass="30864">MESSGNSSDEEIFEDLGSGITADVVFLAVFDVILSGFLVVLLFAVLWHPQALKFLVALEVLHLVLQWGIWRLDFGKIHAALREELPKAEVLWQDLHAAQPWVAAEAESYVLEWTSRGSRRKRRLGRISKGLAYQCWRGEDVEMPKGRMRLEVEPQLQADPSACAALETLKAEVAWAAEADRRGEEERIQVSAAVTVPYQEQQVRNHTFLFGFEERPWWLRSRLLLALQLLLPILASAFRLAFLCGLRKRRYNLVKQVSMQDLAGWQRRR</sequence>
<comment type="caution">
    <text evidence="2">The sequence shown here is derived from an EMBL/GenBank/DDBJ whole genome shotgun (WGS) entry which is preliminary data.</text>
</comment>
<reference evidence="2" key="1">
    <citation type="submission" date="2023-08" db="EMBL/GenBank/DDBJ databases">
        <authorList>
            <person name="Chen Y."/>
            <person name="Shah S."/>
            <person name="Dougan E. K."/>
            <person name="Thang M."/>
            <person name="Chan C."/>
        </authorList>
    </citation>
    <scope>NUCLEOTIDE SEQUENCE</scope>
</reference>
<evidence type="ECO:0000256" key="1">
    <source>
        <dbReference type="SAM" id="Phobius"/>
    </source>
</evidence>
<evidence type="ECO:0000313" key="3">
    <source>
        <dbReference type="Proteomes" id="UP001178507"/>
    </source>
</evidence>
<proteinExistence type="predicted"/>
<evidence type="ECO:0000313" key="2">
    <source>
        <dbReference type="EMBL" id="CAJ1399327.1"/>
    </source>
</evidence>
<dbReference type="Proteomes" id="UP001178507">
    <property type="component" value="Unassembled WGS sequence"/>
</dbReference>
<keyword evidence="1" id="KW-0812">Transmembrane</keyword>
<accession>A0AA36J577</accession>
<gene>
    <name evidence="2" type="ORF">EVOR1521_LOCUS22879</name>
</gene>
<dbReference type="AlphaFoldDB" id="A0AA36J577"/>
<keyword evidence="1" id="KW-1133">Transmembrane helix</keyword>
<keyword evidence="3" id="KW-1185">Reference proteome</keyword>
<feature type="transmembrane region" description="Helical" evidence="1">
    <location>
        <begin position="24"/>
        <end position="47"/>
    </location>
</feature>
<feature type="transmembrane region" description="Helical" evidence="1">
    <location>
        <begin position="54"/>
        <end position="72"/>
    </location>
</feature>
<feature type="transmembrane region" description="Helical" evidence="1">
    <location>
        <begin position="223"/>
        <end position="246"/>
    </location>
</feature>
<name>A0AA36J577_9DINO</name>